<dbReference type="GO" id="GO:0009341">
    <property type="term" value="C:beta-galactosidase complex"/>
    <property type="evidence" value="ECO:0007669"/>
    <property type="project" value="TreeGrafter"/>
</dbReference>
<dbReference type="SUPFAM" id="SSF49303">
    <property type="entry name" value="beta-Galactosidase/glucuronidase domain"/>
    <property type="match status" value="1"/>
</dbReference>
<feature type="non-terminal residue" evidence="6">
    <location>
        <position position="87"/>
    </location>
</feature>
<dbReference type="InterPro" id="IPR036156">
    <property type="entry name" value="Beta-gal/glucu_dom_sf"/>
</dbReference>
<dbReference type="InterPro" id="IPR013783">
    <property type="entry name" value="Ig-like_fold"/>
</dbReference>
<dbReference type="InterPro" id="IPR050347">
    <property type="entry name" value="Bact_Beta-galactosidase"/>
</dbReference>
<name>A0A392R4L9_9FABA</name>
<evidence type="ECO:0000256" key="1">
    <source>
        <dbReference type="ARBA" id="ARBA00001412"/>
    </source>
</evidence>
<dbReference type="InterPro" id="IPR032312">
    <property type="entry name" value="LacZ_4"/>
</dbReference>
<protein>
    <recommendedName>
        <fullName evidence="2">beta-galactosidase</fullName>
        <ecNumber evidence="2">3.2.1.23</ecNumber>
    </recommendedName>
</protein>
<dbReference type="AlphaFoldDB" id="A0A392R4L9"/>
<dbReference type="Gene3D" id="2.60.40.10">
    <property type="entry name" value="Immunoglobulins"/>
    <property type="match status" value="1"/>
</dbReference>
<evidence type="ECO:0000259" key="5">
    <source>
        <dbReference type="Pfam" id="PF16353"/>
    </source>
</evidence>
<dbReference type="GO" id="GO:0005990">
    <property type="term" value="P:lactose catabolic process"/>
    <property type="evidence" value="ECO:0007669"/>
    <property type="project" value="TreeGrafter"/>
</dbReference>
<keyword evidence="7" id="KW-1185">Reference proteome</keyword>
<proteinExistence type="predicted"/>
<dbReference type="GO" id="GO:0004565">
    <property type="term" value="F:beta-galactosidase activity"/>
    <property type="evidence" value="ECO:0007669"/>
    <property type="project" value="UniProtKB-EC"/>
</dbReference>
<dbReference type="EC" id="3.2.1.23" evidence="2"/>
<accession>A0A392R4L9</accession>
<evidence type="ECO:0000313" key="7">
    <source>
        <dbReference type="Proteomes" id="UP000265520"/>
    </source>
</evidence>
<organism evidence="6 7">
    <name type="scientific">Trifolium medium</name>
    <dbReference type="NCBI Taxonomy" id="97028"/>
    <lineage>
        <taxon>Eukaryota</taxon>
        <taxon>Viridiplantae</taxon>
        <taxon>Streptophyta</taxon>
        <taxon>Embryophyta</taxon>
        <taxon>Tracheophyta</taxon>
        <taxon>Spermatophyta</taxon>
        <taxon>Magnoliopsida</taxon>
        <taxon>eudicotyledons</taxon>
        <taxon>Gunneridae</taxon>
        <taxon>Pentapetalae</taxon>
        <taxon>rosids</taxon>
        <taxon>fabids</taxon>
        <taxon>Fabales</taxon>
        <taxon>Fabaceae</taxon>
        <taxon>Papilionoideae</taxon>
        <taxon>50 kb inversion clade</taxon>
        <taxon>NPAAA clade</taxon>
        <taxon>Hologalegina</taxon>
        <taxon>IRL clade</taxon>
        <taxon>Trifolieae</taxon>
        <taxon>Trifolium</taxon>
    </lineage>
</organism>
<dbReference type="Pfam" id="PF16353">
    <property type="entry name" value="LacZ_4"/>
    <property type="match status" value="1"/>
</dbReference>
<comment type="caution">
    <text evidence="6">The sequence shown here is derived from an EMBL/GenBank/DDBJ whole genome shotgun (WGS) entry which is preliminary data.</text>
</comment>
<evidence type="ECO:0000256" key="3">
    <source>
        <dbReference type="ARBA" id="ARBA00022801"/>
    </source>
</evidence>
<sequence>EFSWYISADGYNLGSGKLSLPSIKPQSSYAVDWQSGPWYSLWNSLSSEEVFLTITAKLLNSTRWVEAGHIVSTAQVQLPATRNIVPH</sequence>
<keyword evidence="4" id="KW-0326">Glycosidase</keyword>
<comment type="catalytic activity">
    <reaction evidence="1">
        <text>Hydrolysis of terminal non-reducing beta-D-galactose residues in beta-D-galactosides.</text>
        <dbReference type="EC" id="3.2.1.23"/>
    </reaction>
</comment>
<evidence type="ECO:0000256" key="2">
    <source>
        <dbReference type="ARBA" id="ARBA00012756"/>
    </source>
</evidence>
<feature type="domain" description="Beta-galactosidase" evidence="5">
    <location>
        <begin position="1"/>
        <end position="79"/>
    </location>
</feature>
<reference evidence="6 7" key="1">
    <citation type="journal article" date="2018" name="Front. Plant Sci.">
        <title>Red Clover (Trifolium pratense) and Zigzag Clover (T. medium) - A Picture of Genomic Similarities and Differences.</title>
        <authorList>
            <person name="Dluhosova J."/>
            <person name="Istvanek J."/>
            <person name="Nedelnik J."/>
            <person name="Repkova J."/>
        </authorList>
    </citation>
    <scope>NUCLEOTIDE SEQUENCE [LARGE SCALE GENOMIC DNA]</scope>
    <source>
        <strain evidence="7">cv. 10/8</strain>
        <tissue evidence="6">Leaf</tissue>
    </source>
</reference>
<dbReference type="EMBL" id="LXQA010182085">
    <property type="protein sequence ID" value="MCI30776.1"/>
    <property type="molecule type" value="Genomic_DNA"/>
</dbReference>
<dbReference type="Proteomes" id="UP000265520">
    <property type="component" value="Unassembled WGS sequence"/>
</dbReference>
<dbReference type="PANTHER" id="PTHR46323">
    <property type="entry name" value="BETA-GALACTOSIDASE"/>
    <property type="match status" value="1"/>
</dbReference>
<dbReference type="PANTHER" id="PTHR46323:SF2">
    <property type="entry name" value="BETA-GALACTOSIDASE"/>
    <property type="match status" value="1"/>
</dbReference>
<feature type="non-terminal residue" evidence="6">
    <location>
        <position position="1"/>
    </location>
</feature>
<evidence type="ECO:0000256" key="4">
    <source>
        <dbReference type="ARBA" id="ARBA00023295"/>
    </source>
</evidence>
<keyword evidence="3" id="KW-0378">Hydrolase</keyword>
<evidence type="ECO:0000313" key="6">
    <source>
        <dbReference type="EMBL" id="MCI30776.1"/>
    </source>
</evidence>